<protein>
    <recommendedName>
        <fullName evidence="8">Peptidase S8/S53 domain-containing protein</fullName>
    </recommendedName>
</protein>
<dbReference type="Gene3D" id="3.40.50.200">
    <property type="entry name" value="Peptidase S8/S53 domain"/>
    <property type="match status" value="1"/>
</dbReference>
<dbReference type="Proteomes" id="UP001642487">
    <property type="component" value="Chromosome 10"/>
</dbReference>
<gene>
    <name evidence="9" type="ORF">CITCOLO1_LOCUS2430</name>
</gene>
<evidence type="ECO:0000256" key="3">
    <source>
        <dbReference type="ARBA" id="ARBA00022670"/>
    </source>
</evidence>
<dbReference type="PROSITE" id="PS51892">
    <property type="entry name" value="SUBTILASE"/>
    <property type="match status" value="1"/>
</dbReference>
<dbReference type="Pfam" id="PF00082">
    <property type="entry name" value="Peptidase_S8"/>
    <property type="match status" value="1"/>
</dbReference>
<dbReference type="InterPro" id="IPR045051">
    <property type="entry name" value="SBT"/>
</dbReference>
<evidence type="ECO:0000256" key="6">
    <source>
        <dbReference type="ARBA" id="ARBA00022825"/>
    </source>
</evidence>
<dbReference type="EMBL" id="OZ021744">
    <property type="protein sequence ID" value="CAK9310792.1"/>
    <property type="molecule type" value="Genomic_DNA"/>
</dbReference>
<comment type="subcellular location">
    <subcellularLocation>
        <location evidence="1">Secreted</location>
    </subcellularLocation>
</comment>
<evidence type="ECO:0000256" key="7">
    <source>
        <dbReference type="PROSITE-ProRule" id="PRU01240"/>
    </source>
</evidence>
<comment type="caution">
    <text evidence="7">Lacks conserved residue(s) required for the propagation of feature annotation.</text>
</comment>
<evidence type="ECO:0000259" key="8">
    <source>
        <dbReference type="Pfam" id="PF00082"/>
    </source>
</evidence>
<keyword evidence="6" id="KW-0720">Serine protease</keyword>
<dbReference type="Gene3D" id="3.50.30.30">
    <property type="match status" value="1"/>
</dbReference>
<keyword evidence="4" id="KW-0732">Signal</keyword>
<dbReference type="PRINTS" id="PR00723">
    <property type="entry name" value="SUBTILISIN"/>
</dbReference>
<organism evidence="9 10">
    <name type="scientific">Citrullus colocynthis</name>
    <name type="common">colocynth</name>
    <dbReference type="NCBI Taxonomy" id="252529"/>
    <lineage>
        <taxon>Eukaryota</taxon>
        <taxon>Viridiplantae</taxon>
        <taxon>Streptophyta</taxon>
        <taxon>Embryophyta</taxon>
        <taxon>Tracheophyta</taxon>
        <taxon>Spermatophyta</taxon>
        <taxon>Magnoliopsida</taxon>
        <taxon>eudicotyledons</taxon>
        <taxon>Gunneridae</taxon>
        <taxon>Pentapetalae</taxon>
        <taxon>rosids</taxon>
        <taxon>fabids</taxon>
        <taxon>Cucurbitales</taxon>
        <taxon>Cucurbitaceae</taxon>
        <taxon>Benincaseae</taxon>
        <taxon>Citrullus</taxon>
    </lineage>
</organism>
<proteinExistence type="inferred from homology"/>
<evidence type="ECO:0000256" key="2">
    <source>
        <dbReference type="ARBA" id="ARBA00011073"/>
    </source>
</evidence>
<name>A0ABP0XW72_9ROSI</name>
<dbReference type="InterPro" id="IPR015500">
    <property type="entry name" value="Peptidase_S8_subtilisin-rel"/>
</dbReference>
<keyword evidence="10" id="KW-1185">Reference proteome</keyword>
<evidence type="ECO:0000256" key="1">
    <source>
        <dbReference type="ARBA" id="ARBA00004613"/>
    </source>
</evidence>
<accession>A0ABP0XW72</accession>
<evidence type="ECO:0000313" key="9">
    <source>
        <dbReference type="EMBL" id="CAK9310792.1"/>
    </source>
</evidence>
<dbReference type="CDD" id="cd04852">
    <property type="entry name" value="Peptidases_S8_3"/>
    <property type="match status" value="1"/>
</dbReference>
<evidence type="ECO:0000256" key="4">
    <source>
        <dbReference type="ARBA" id="ARBA00022729"/>
    </source>
</evidence>
<reference evidence="9 10" key="1">
    <citation type="submission" date="2024-03" db="EMBL/GenBank/DDBJ databases">
        <authorList>
            <person name="Gkanogiannis A."/>
            <person name="Becerra Lopez-Lavalle L."/>
        </authorList>
    </citation>
    <scope>NUCLEOTIDE SEQUENCE [LARGE SCALE GENOMIC DNA]</scope>
</reference>
<dbReference type="InterPro" id="IPR034197">
    <property type="entry name" value="Peptidases_S8_3"/>
</dbReference>
<dbReference type="InterPro" id="IPR000209">
    <property type="entry name" value="Peptidase_S8/S53_dom"/>
</dbReference>
<evidence type="ECO:0000313" key="10">
    <source>
        <dbReference type="Proteomes" id="UP001642487"/>
    </source>
</evidence>
<feature type="domain" description="Peptidase S8/S53" evidence="8">
    <location>
        <begin position="15"/>
        <end position="212"/>
    </location>
</feature>
<evidence type="ECO:0000256" key="5">
    <source>
        <dbReference type="ARBA" id="ARBA00022801"/>
    </source>
</evidence>
<dbReference type="PANTHER" id="PTHR10795">
    <property type="entry name" value="PROPROTEIN CONVERTASE SUBTILISIN/KEXIN"/>
    <property type="match status" value="1"/>
</dbReference>
<dbReference type="SUPFAM" id="SSF52743">
    <property type="entry name" value="Subtilisin-like"/>
    <property type="match status" value="1"/>
</dbReference>
<keyword evidence="5" id="KW-0378">Hydrolase</keyword>
<dbReference type="InterPro" id="IPR036852">
    <property type="entry name" value="Peptidase_S8/S53_dom_sf"/>
</dbReference>
<comment type="similarity">
    <text evidence="2 7">Belongs to the peptidase S8 family.</text>
</comment>
<sequence>MGLSEQVSRVPSVESDIIVGVIDTGIWPESPSFLDRGYGPPPPKWKGSCEVSPQFSCNNKIIGARSYRSNGQYPINDIKGPRDSDGHGTHTASTVAGGLVGEASMLGLGSGTARGGVPSARIASYKVCWSDDCFDADILAAFDDAIADGVDIISLSIGPTSTREYFDNPFGIGAFHAMKKGILTSMSAGNEGPRPFTIRNFSPWSLSVAASTTDRKFFTGVQLGDGRKFNILLGKHGGQGIGKG</sequence>
<keyword evidence="3" id="KW-0645">Protease</keyword>